<dbReference type="Proteomes" id="UP001174136">
    <property type="component" value="Unassembled WGS sequence"/>
</dbReference>
<comment type="caution">
    <text evidence="2">The sequence shown here is derived from an EMBL/GenBank/DDBJ whole genome shotgun (WGS) entry which is preliminary data.</text>
</comment>
<sequence>MFGSTYCDGPAGQQCPTWPQGGHKGRQREPRGVVVNGRYYPKMVSKELRPPGASTYLSQVCRVRPAIGRPFILPRESLSGLAEGVSGDFTHEKSVVRDKEKAWRPKRNPT</sequence>
<dbReference type="AlphaFoldDB" id="A0AA47PC43"/>
<protein>
    <submittedName>
        <fullName evidence="2">Uncharacterized protein</fullName>
    </submittedName>
</protein>
<proteinExistence type="predicted"/>
<evidence type="ECO:0000256" key="1">
    <source>
        <dbReference type="SAM" id="MobiDB-lite"/>
    </source>
</evidence>
<accession>A0AA47PC43</accession>
<organism evidence="2 3">
    <name type="scientific">Merluccius polli</name>
    <name type="common">Benguela hake</name>
    <name type="synonym">Merluccius cadenati</name>
    <dbReference type="NCBI Taxonomy" id="89951"/>
    <lineage>
        <taxon>Eukaryota</taxon>
        <taxon>Metazoa</taxon>
        <taxon>Chordata</taxon>
        <taxon>Craniata</taxon>
        <taxon>Vertebrata</taxon>
        <taxon>Euteleostomi</taxon>
        <taxon>Actinopterygii</taxon>
        <taxon>Neopterygii</taxon>
        <taxon>Teleostei</taxon>
        <taxon>Neoteleostei</taxon>
        <taxon>Acanthomorphata</taxon>
        <taxon>Zeiogadaria</taxon>
        <taxon>Gadariae</taxon>
        <taxon>Gadiformes</taxon>
        <taxon>Gadoidei</taxon>
        <taxon>Merlucciidae</taxon>
        <taxon>Merluccius</taxon>
    </lineage>
</organism>
<evidence type="ECO:0000313" key="2">
    <source>
        <dbReference type="EMBL" id="KAK0156620.1"/>
    </source>
</evidence>
<dbReference type="EMBL" id="JAOPHQ010000001">
    <property type="protein sequence ID" value="KAK0156620.1"/>
    <property type="molecule type" value="Genomic_DNA"/>
</dbReference>
<gene>
    <name evidence="2" type="ORF">N1851_000051</name>
</gene>
<reference evidence="2" key="1">
    <citation type="journal article" date="2023" name="Front. Mar. Sci.">
        <title>A new Merluccius polli reference genome to investigate the effects of global change in West African waters.</title>
        <authorList>
            <person name="Mateo J.L."/>
            <person name="Blanco-Fernandez C."/>
            <person name="Garcia-Vazquez E."/>
            <person name="Machado-Schiaffino G."/>
        </authorList>
    </citation>
    <scope>NUCLEOTIDE SEQUENCE</scope>
    <source>
        <strain evidence="2">C29</strain>
        <tissue evidence="2">Fin</tissue>
    </source>
</reference>
<keyword evidence="3" id="KW-1185">Reference proteome</keyword>
<feature type="region of interest" description="Disordered" evidence="1">
    <location>
        <begin position="1"/>
        <end position="29"/>
    </location>
</feature>
<evidence type="ECO:0000313" key="3">
    <source>
        <dbReference type="Proteomes" id="UP001174136"/>
    </source>
</evidence>
<name>A0AA47PC43_MERPO</name>